<proteinExistence type="predicted"/>
<keyword evidence="1 4" id="KW-0597">Phosphoprotein</keyword>
<gene>
    <name evidence="6" type="ORF">SAMN04488056_102274</name>
</gene>
<dbReference type="SUPFAM" id="SSF52172">
    <property type="entry name" value="CheY-like"/>
    <property type="match status" value="1"/>
</dbReference>
<dbReference type="EMBL" id="FOVR01000002">
    <property type="protein sequence ID" value="SFN87883.1"/>
    <property type="molecule type" value="Genomic_DNA"/>
</dbReference>
<keyword evidence="7" id="KW-1185">Reference proteome</keyword>
<dbReference type="Proteomes" id="UP000199236">
    <property type="component" value="Unassembled WGS sequence"/>
</dbReference>
<dbReference type="PANTHER" id="PTHR44591">
    <property type="entry name" value="STRESS RESPONSE REGULATOR PROTEIN 1"/>
    <property type="match status" value="1"/>
</dbReference>
<accession>A0A1I5CLU5</accession>
<dbReference type="SMART" id="SM00448">
    <property type="entry name" value="REC"/>
    <property type="match status" value="1"/>
</dbReference>
<dbReference type="AlphaFoldDB" id="A0A1I5CLU5"/>
<evidence type="ECO:0000256" key="1">
    <source>
        <dbReference type="ARBA" id="ARBA00022553"/>
    </source>
</evidence>
<feature type="domain" description="Response regulatory" evidence="5">
    <location>
        <begin position="7"/>
        <end position="124"/>
    </location>
</feature>
<protein>
    <submittedName>
        <fullName evidence="6">Response regulator receiver domain-containing protein</fullName>
    </submittedName>
</protein>
<evidence type="ECO:0000256" key="3">
    <source>
        <dbReference type="ARBA" id="ARBA00023163"/>
    </source>
</evidence>
<dbReference type="PROSITE" id="PS50110">
    <property type="entry name" value="RESPONSE_REGULATORY"/>
    <property type="match status" value="1"/>
</dbReference>
<evidence type="ECO:0000256" key="4">
    <source>
        <dbReference type="PROSITE-ProRule" id="PRU00169"/>
    </source>
</evidence>
<evidence type="ECO:0000313" key="6">
    <source>
        <dbReference type="EMBL" id="SFN87883.1"/>
    </source>
</evidence>
<organism evidence="6 7">
    <name type="scientific">Cohaesibacter marisflavi</name>
    <dbReference type="NCBI Taxonomy" id="655353"/>
    <lineage>
        <taxon>Bacteria</taxon>
        <taxon>Pseudomonadati</taxon>
        <taxon>Pseudomonadota</taxon>
        <taxon>Alphaproteobacteria</taxon>
        <taxon>Hyphomicrobiales</taxon>
        <taxon>Cohaesibacteraceae</taxon>
    </lineage>
</organism>
<dbReference type="Gene3D" id="3.40.50.2300">
    <property type="match status" value="1"/>
</dbReference>
<keyword evidence="3" id="KW-0804">Transcription</keyword>
<dbReference type="GO" id="GO:0000160">
    <property type="term" value="P:phosphorelay signal transduction system"/>
    <property type="evidence" value="ECO:0007669"/>
    <property type="project" value="InterPro"/>
</dbReference>
<feature type="modified residue" description="4-aspartylphosphate" evidence="4">
    <location>
        <position position="57"/>
    </location>
</feature>
<sequence>MTKPLQRITYVEDDHDIRAIAELALGTLAGYTLDLCANGKEAMETIPSFQPDLVLLDVMMPIMDGVETLNRLKSTPELADIPVIFMTAKAQRHEVQAYKDRGALDVITKPFDPTELPAHVQKIWNRQMSQNDPAGRTVP</sequence>
<name>A0A1I5CLU5_9HYPH</name>
<dbReference type="InterPro" id="IPR011006">
    <property type="entry name" value="CheY-like_superfamily"/>
</dbReference>
<dbReference type="InterPro" id="IPR050595">
    <property type="entry name" value="Bact_response_regulator"/>
</dbReference>
<reference evidence="6 7" key="1">
    <citation type="submission" date="2016-10" db="EMBL/GenBank/DDBJ databases">
        <authorList>
            <person name="de Groot N.N."/>
        </authorList>
    </citation>
    <scope>NUCLEOTIDE SEQUENCE [LARGE SCALE GENOMIC DNA]</scope>
    <source>
        <strain evidence="6 7">CGMCC 1.9157</strain>
    </source>
</reference>
<dbReference type="InterPro" id="IPR001789">
    <property type="entry name" value="Sig_transdc_resp-reg_receiver"/>
</dbReference>
<keyword evidence="2" id="KW-0805">Transcription regulation</keyword>
<evidence type="ECO:0000259" key="5">
    <source>
        <dbReference type="PROSITE" id="PS50110"/>
    </source>
</evidence>
<evidence type="ECO:0000256" key="2">
    <source>
        <dbReference type="ARBA" id="ARBA00023015"/>
    </source>
</evidence>
<dbReference type="RefSeq" id="WP_090069562.1">
    <property type="nucleotide sequence ID" value="NZ_FOVR01000002.1"/>
</dbReference>
<dbReference type="Pfam" id="PF00072">
    <property type="entry name" value="Response_reg"/>
    <property type="match status" value="1"/>
</dbReference>
<evidence type="ECO:0000313" key="7">
    <source>
        <dbReference type="Proteomes" id="UP000199236"/>
    </source>
</evidence>
<dbReference type="OrthoDB" id="9786548at2"/>
<dbReference type="STRING" id="655353.SAMN04488056_102274"/>
<dbReference type="PANTHER" id="PTHR44591:SF3">
    <property type="entry name" value="RESPONSE REGULATORY DOMAIN-CONTAINING PROTEIN"/>
    <property type="match status" value="1"/>
</dbReference>